<evidence type="ECO:0000256" key="1">
    <source>
        <dbReference type="SAM" id="Phobius"/>
    </source>
</evidence>
<gene>
    <name evidence="3" type="ORF">EI546_12455</name>
</gene>
<feature type="transmembrane region" description="Helical" evidence="1">
    <location>
        <begin position="6"/>
        <end position="26"/>
    </location>
</feature>
<dbReference type="InterPro" id="IPR046216">
    <property type="entry name" value="DUF6249"/>
</dbReference>
<keyword evidence="4" id="KW-1185">Reference proteome</keyword>
<feature type="domain" description="DUF6249" evidence="2">
    <location>
        <begin position="8"/>
        <end position="108"/>
    </location>
</feature>
<proteinExistence type="predicted"/>
<evidence type="ECO:0000313" key="3">
    <source>
        <dbReference type="EMBL" id="QAA82481.1"/>
    </source>
</evidence>
<dbReference type="EMBL" id="CP034951">
    <property type="protein sequence ID" value="QAA82481.1"/>
    <property type="molecule type" value="Genomic_DNA"/>
</dbReference>
<evidence type="ECO:0000313" key="4">
    <source>
        <dbReference type="Proteomes" id="UP000285517"/>
    </source>
</evidence>
<dbReference type="RefSeq" id="WP_128250846.1">
    <property type="nucleotide sequence ID" value="NZ_CP034951.1"/>
</dbReference>
<name>A0A410G5H5_9FLAO</name>
<reference evidence="3 4" key="1">
    <citation type="submission" date="2019-01" db="EMBL/GenBank/DDBJ databases">
        <title>Complete genome sequencing of Aequorivita sp. H23M31.</title>
        <authorList>
            <person name="Bae J.-W."/>
        </authorList>
    </citation>
    <scope>NUCLEOTIDE SEQUENCE [LARGE SCALE GENOMIC DNA]</scope>
    <source>
        <strain evidence="3 4">H23M31</strain>
    </source>
</reference>
<keyword evidence="1" id="KW-1133">Transmembrane helix</keyword>
<dbReference type="OrthoDB" id="679295at2"/>
<keyword evidence="1" id="KW-0812">Transmembrane</keyword>
<keyword evidence="1" id="KW-0472">Membrane</keyword>
<organism evidence="3 4">
    <name type="scientific">Aequorivita ciconiae</name>
    <dbReference type="NCBI Taxonomy" id="2494375"/>
    <lineage>
        <taxon>Bacteria</taxon>
        <taxon>Pseudomonadati</taxon>
        <taxon>Bacteroidota</taxon>
        <taxon>Flavobacteriia</taxon>
        <taxon>Flavobacteriales</taxon>
        <taxon>Flavobacteriaceae</taxon>
        <taxon>Aequorivita</taxon>
    </lineage>
</organism>
<dbReference type="AlphaFoldDB" id="A0A410G5H5"/>
<feature type="transmembrane region" description="Helical" evidence="1">
    <location>
        <begin position="89"/>
        <end position="109"/>
    </location>
</feature>
<evidence type="ECO:0000259" key="2">
    <source>
        <dbReference type="Pfam" id="PF19762"/>
    </source>
</evidence>
<feature type="transmembrane region" description="Helical" evidence="1">
    <location>
        <begin position="57"/>
        <end position="77"/>
    </location>
</feature>
<sequence length="120" mass="13327">MHAFIPMVLFVSIAWVIESTVNRRALNRERLKIIEKGGDLGDLNLKNNKGSFLDNNALKYGLVAVGAAIGTLIGSYFEQNEILANNMVGYIFSISLFVGLALILSHYLLRKEAKKNNEVD</sequence>
<dbReference type="Proteomes" id="UP000285517">
    <property type="component" value="Chromosome"/>
</dbReference>
<dbReference type="KEGG" id="aev:EI546_12455"/>
<protein>
    <recommendedName>
        <fullName evidence="2">DUF6249 domain-containing protein</fullName>
    </recommendedName>
</protein>
<dbReference type="Pfam" id="PF19762">
    <property type="entry name" value="DUF6249"/>
    <property type="match status" value="1"/>
</dbReference>
<accession>A0A410G5H5</accession>